<sequence>MCNDAKLLQNIHQQALDARSTNCPKNLGSRPSRSDGPRLRPCMTVRRVTLTSPHGRRYLLYVTRGRDRPDRAIQAACLRWTNAFLDPSIAHEMVCVSVEQRVAPKNPPTLVAPCPAPSCRHSAPYNLYPGVSSWHRQPKDPPASRWRATSTGRNLG</sequence>
<gene>
    <name evidence="2" type="ORF">PLICRDRAFT_335049</name>
</gene>
<feature type="region of interest" description="Disordered" evidence="1">
    <location>
        <begin position="19"/>
        <end position="39"/>
    </location>
</feature>
<organism evidence="2 3">
    <name type="scientific">Plicaturopsis crispa FD-325 SS-3</name>
    <dbReference type="NCBI Taxonomy" id="944288"/>
    <lineage>
        <taxon>Eukaryota</taxon>
        <taxon>Fungi</taxon>
        <taxon>Dikarya</taxon>
        <taxon>Basidiomycota</taxon>
        <taxon>Agaricomycotina</taxon>
        <taxon>Agaricomycetes</taxon>
        <taxon>Agaricomycetidae</taxon>
        <taxon>Amylocorticiales</taxon>
        <taxon>Amylocorticiaceae</taxon>
        <taxon>Plicatura</taxon>
        <taxon>Plicaturopsis crispa</taxon>
    </lineage>
</organism>
<evidence type="ECO:0000256" key="1">
    <source>
        <dbReference type="SAM" id="MobiDB-lite"/>
    </source>
</evidence>
<name>A0A0C9T7A4_PLICR</name>
<reference evidence="2 3" key="1">
    <citation type="submission" date="2014-06" db="EMBL/GenBank/DDBJ databases">
        <title>Evolutionary Origins and Diversification of the Mycorrhizal Mutualists.</title>
        <authorList>
            <consortium name="DOE Joint Genome Institute"/>
            <consortium name="Mycorrhizal Genomics Consortium"/>
            <person name="Kohler A."/>
            <person name="Kuo A."/>
            <person name="Nagy L.G."/>
            <person name="Floudas D."/>
            <person name="Copeland A."/>
            <person name="Barry K.W."/>
            <person name="Cichocki N."/>
            <person name="Veneault-Fourrey C."/>
            <person name="LaButti K."/>
            <person name="Lindquist E.A."/>
            <person name="Lipzen A."/>
            <person name="Lundell T."/>
            <person name="Morin E."/>
            <person name="Murat C."/>
            <person name="Riley R."/>
            <person name="Ohm R."/>
            <person name="Sun H."/>
            <person name="Tunlid A."/>
            <person name="Henrissat B."/>
            <person name="Grigoriev I.V."/>
            <person name="Hibbett D.S."/>
            <person name="Martin F."/>
        </authorList>
    </citation>
    <scope>NUCLEOTIDE SEQUENCE [LARGE SCALE GENOMIC DNA]</scope>
    <source>
        <strain evidence="2 3">FD-325 SS-3</strain>
    </source>
</reference>
<feature type="compositionally biased region" description="Polar residues" evidence="1">
    <location>
        <begin position="147"/>
        <end position="156"/>
    </location>
</feature>
<dbReference type="Proteomes" id="UP000053263">
    <property type="component" value="Unassembled WGS sequence"/>
</dbReference>
<protein>
    <submittedName>
        <fullName evidence="2">Uncharacterized protein</fullName>
    </submittedName>
</protein>
<dbReference type="HOGENOM" id="CLU_1687418_0_0_1"/>
<proteinExistence type="predicted"/>
<keyword evidence="3" id="KW-1185">Reference proteome</keyword>
<evidence type="ECO:0000313" key="2">
    <source>
        <dbReference type="EMBL" id="KII85184.1"/>
    </source>
</evidence>
<feature type="region of interest" description="Disordered" evidence="1">
    <location>
        <begin position="133"/>
        <end position="156"/>
    </location>
</feature>
<evidence type="ECO:0000313" key="3">
    <source>
        <dbReference type="Proteomes" id="UP000053263"/>
    </source>
</evidence>
<accession>A0A0C9T7A4</accession>
<dbReference type="EMBL" id="KN832568">
    <property type="protein sequence ID" value="KII85184.1"/>
    <property type="molecule type" value="Genomic_DNA"/>
</dbReference>
<dbReference type="AlphaFoldDB" id="A0A0C9T7A4"/>